<gene>
    <name evidence="4" type="ORF">SLEP1_g43995</name>
</gene>
<proteinExistence type="predicted"/>
<dbReference type="GO" id="GO:0046872">
    <property type="term" value="F:metal ion binding"/>
    <property type="evidence" value="ECO:0007669"/>
    <property type="project" value="UniProtKB-KW"/>
</dbReference>
<keyword evidence="1" id="KW-0479">Metal-binding</keyword>
<dbReference type="EMBL" id="BPVZ01000113">
    <property type="protein sequence ID" value="GKV35776.1"/>
    <property type="molecule type" value="Genomic_DNA"/>
</dbReference>
<keyword evidence="5" id="KW-1185">Reference proteome</keyword>
<dbReference type="SUPFAM" id="SSF51197">
    <property type="entry name" value="Clavaminate synthase-like"/>
    <property type="match status" value="1"/>
</dbReference>
<dbReference type="InterPro" id="IPR027443">
    <property type="entry name" value="IPNS-like_sf"/>
</dbReference>
<dbReference type="InterPro" id="IPR026992">
    <property type="entry name" value="DIOX_N"/>
</dbReference>
<sequence>MGSESQAPKLPVLDFTKGNLKPGTESWLSACKNVRKALEEYGCFIVEYDKFPSDHRSAVFSAMEELFDLATETK</sequence>
<evidence type="ECO:0000259" key="3">
    <source>
        <dbReference type="Pfam" id="PF14226"/>
    </source>
</evidence>
<reference evidence="4 5" key="1">
    <citation type="journal article" date="2021" name="Commun. Biol.">
        <title>The genome of Shorea leprosula (Dipterocarpaceae) highlights the ecological relevance of drought in aseasonal tropical rainforests.</title>
        <authorList>
            <person name="Ng K.K.S."/>
            <person name="Kobayashi M.J."/>
            <person name="Fawcett J.A."/>
            <person name="Hatakeyama M."/>
            <person name="Paape T."/>
            <person name="Ng C.H."/>
            <person name="Ang C.C."/>
            <person name="Tnah L.H."/>
            <person name="Lee C.T."/>
            <person name="Nishiyama T."/>
            <person name="Sese J."/>
            <person name="O'Brien M.J."/>
            <person name="Copetti D."/>
            <person name="Mohd Noor M.I."/>
            <person name="Ong R.C."/>
            <person name="Putra M."/>
            <person name="Sireger I.Z."/>
            <person name="Indrioko S."/>
            <person name="Kosugi Y."/>
            <person name="Izuno A."/>
            <person name="Isagi Y."/>
            <person name="Lee S.L."/>
            <person name="Shimizu K.K."/>
        </authorList>
    </citation>
    <scope>NUCLEOTIDE SEQUENCE [LARGE SCALE GENOMIC DNA]</scope>
    <source>
        <strain evidence="4">214</strain>
    </source>
</reference>
<evidence type="ECO:0000256" key="2">
    <source>
        <dbReference type="ARBA" id="ARBA00023004"/>
    </source>
</evidence>
<dbReference type="Gene3D" id="2.60.120.330">
    <property type="entry name" value="B-lactam Antibiotic, Isopenicillin N Synthase, Chain"/>
    <property type="match status" value="1"/>
</dbReference>
<feature type="domain" description="Non-haem dioxygenase N-terminal" evidence="3">
    <location>
        <begin position="10"/>
        <end position="74"/>
    </location>
</feature>
<dbReference type="Pfam" id="PF14226">
    <property type="entry name" value="DIOX_N"/>
    <property type="match status" value="1"/>
</dbReference>
<evidence type="ECO:0000313" key="4">
    <source>
        <dbReference type="EMBL" id="GKV35776.1"/>
    </source>
</evidence>
<evidence type="ECO:0000313" key="5">
    <source>
        <dbReference type="Proteomes" id="UP001054252"/>
    </source>
</evidence>
<keyword evidence="2" id="KW-0408">Iron</keyword>
<evidence type="ECO:0000256" key="1">
    <source>
        <dbReference type="ARBA" id="ARBA00022723"/>
    </source>
</evidence>
<name>A0AAV5LEU8_9ROSI</name>
<organism evidence="4 5">
    <name type="scientific">Rubroshorea leprosula</name>
    <dbReference type="NCBI Taxonomy" id="152421"/>
    <lineage>
        <taxon>Eukaryota</taxon>
        <taxon>Viridiplantae</taxon>
        <taxon>Streptophyta</taxon>
        <taxon>Embryophyta</taxon>
        <taxon>Tracheophyta</taxon>
        <taxon>Spermatophyta</taxon>
        <taxon>Magnoliopsida</taxon>
        <taxon>eudicotyledons</taxon>
        <taxon>Gunneridae</taxon>
        <taxon>Pentapetalae</taxon>
        <taxon>rosids</taxon>
        <taxon>malvids</taxon>
        <taxon>Malvales</taxon>
        <taxon>Dipterocarpaceae</taxon>
        <taxon>Rubroshorea</taxon>
    </lineage>
</organism>
<comment type="caution">
    <text evidence="4">The sequence shown here is derived from an EMBL/GenBank/DDBJ whole genome shotgun (WGS) entry which is preliminary data.</text>
</comment>
<dbReference type="AlphaFoldDB" id="A0AAV5LEU8"/>
<protein>
    <recommendedName>
        <fullName evidence="3">Non-haem dioxygenase N-terminal domain-containing protein</fullName>
    </recommendedName>
</protein>
<accession>A0AAV5LEU8</accession>
<dbReference type="Proteomes" id="UP001054252">
    <property type="component" value="Unassembled WGS sequence"/>
</dbReference>